<dbReference type="PANTHER" id="PTHR10869">
    <property type="entry name" value="PROLYL 4-HYDROXYLASE ALPHA SUBUNIT"/>
    <property type="match status" value="1"/>
</dbReference>
<dbReference type="GO" id="GO:0005783">
    <property type="term" value="C:endoplasmic reticulum"/>
    <property type="evidence" value="ECO:0007669"/>
    <property type="project" value="TreeGrafter"/>
</dbReference>
<evidence type="ECO:0000256" key="5">
    <source>
        <dbReference type="ARBA" id="ARBA00023004"/>
    </source>
</evidence>
<dbReference type="GO" id="GO:0031418">
    <property type="term" value="F:L-ascorbic acid binding"/>
    <property type="evidence" value="ECO:0007669"/>
    <property type="project" value="InterPro"/>
</dbReference>
<dbReference type="AlphaFoldDB" id="A0AAD6G0Q3"/>
<keyword evidence="3" id="KW-0223">Dioxygenase</keyword>
<reference evidence="8" key="2">
    <citation type="journal article" date="2023" name="IMA Fungus">
        <title>Comparative genomic study of the Penicillium genus elucidates a diverse pangenome and 15 lateral gene transfer events.</title>
        <authorList>
            <person name="Petersen C."/>
            <person name="Sorensen T."/>
            <person name="Nielsen M.R."/>
            <person name="Sondergaard T.E."/>
            <person name="Sorensen J.L."/>
            <person name="Fitzpatrick D.A."/>
            <person name="Frisvad J.C."/>
            <person name="Nielsen K.L."/>
        </authorList>
    </citation>
    <scope>NUCLEOTIDE SEQUENCE</scope>
    <source>
        <strain evidence="8">IBT 16125</strain>
    </source>
</reference>
<organism evidence="8 9">
    <name type="scientific">Penicillium daleae</name>
    <dbReference type="NCBI Taxonomy" id="63821"/>
    <lineage>
        <taxon>Eukaryota</taxon>
        <taxon>Fungi</taxon>
        <taxon>Dikarya</taxon>
        <taxon>Ascomycota</taxon>
        <taxon>Pezizomycotina</taxon>
        <taxon>Eurotiomycetes</taxon>
        <taxon>Eurotiomycetidae</taxon>
        <taxon>Eurotiales</taxon>
        <taxon>Aspergillaceae</taxon>
        <taxon>Penicillium</taxon>
    </lineage>
</organism>
<accession>A0AAD6G0Q3</accession>
<evidence type="ECO:0000256" key="3">
    <source>
        <dbReference type="ARBA" id="ARBA00022964"/>
    </source>
</evidence>
<dbReference type="Pfam" id="PF13640">
    <property type="entry name" value="2OG-FeII_Oxy_3"/>
    <property type="match status" value="1"/>
</dbReference>
<feature type="region of interest" description="Disordered" evidence="6">
    <location>
        <begin position="1"/>
        <end position="32"/>
    </location>
</feature>
<evidence type="ECO:0000256" key="2">
    <source>
        <dbReference type="ARBA" id="ARBA00022723"/>
    </source>
</evidence>
<dbReference type="InterPro" id="IPR045054">
    <property type="entry name" value="P4HA-like"/>
</dbReference>
<dbReference type="Proteomes" id="UP001213681">
    <property type="component" value="Unassembled WGS sequence"/>
</dbReference>
<feature type="region of interest" description="Disordered" evidence="6">
    <location>
        <begin position="118"/>
        <end position="148"/>
    </location>
</feature>
<sequence>MPKPKPKKSDQKPQPQPQIRQPPTPNWPPLRPLLPPTDLHLNPLVHDQIYLIRNFLPASLCKTYASFLSALPLTTTPGRPKKDEAVRVNDRFQVEDARFAENLWGGTALRELVTERFDEDEDVDGYGEEVGSEEEQEGKEEDENEQAKAHKLRETWGGQPLGLNPNIRIYRYSKGQFFAQHYDESNTLTYRPASTSKSIPARTTWTLLIYLTTCTGGETVFYPDPTRETPNPPPIAVAPEVGLALLHRHGDRCMVHEGREVTGGEKWVVRSDLVVAR</sequence>
<dbReference type="GeneID" id="81604585"/>
<keyword evidence="5" id="KW-0408">Iron</keyword>
<feature type="compositionally biased region" description="Acidic residues" evidence="6">
    <location>
        <begin position="118"/>
        <end position="144"/>
    </location>
</feature>
<dbReference type="InterPro" id="IPR006620">
    <property type="entry name" value="Pro_4_hyd_alph"/>
</dbReference>
<dbReference type="EMBL" id="JAPVEA010000008">
    <property type="protein sequence ID" value="KAJ5439962.1"/>
    <property type="molecule type" value="Genomic_DNA"/>
</dbReference>
<dbReference type="RefSeq" id="XP_056763191.1">
    <property type="nucleotide sequence ID" value="XM_056914342.1"/>
</dbReference>
<keyword evidence="9" id="KW-1185">Reference proteome</keyword>
<name>A0AAD6G0Q3_9EURO</name>
<keyword evidence="4" id="KW-0560">Oxidoreductase</keyword>
<dbReference type="InterPro" id="IPR044862">
    <property type="entry name" value="Pro_4_hyd_alph_FE2OG_OXY"/>
</dbReference>
<reference evidence="8" key="1">
    <citation type="submission" date="2022-12" db="EMBL/GenBank/DDBJ databases">
        <authorList>
            <person name="Petersen C."/>
        </authorList>
    </citation>
    <scope>NUCLEOTIDE SEQUENCE</scope>
    <source>
        <strain evidence="8">IBT 16125</strain>
    </source>
</reference>
<dbReference type="Gene3D" id="2.60.120.620">
    <property type="entry name" value="q2cbj1_9rhob like domain"/>
    <property type="match status" value="1"/>
</dbReference>
<dbReference type="PROSITE" id="PS51471">
    <property type="entry name" value="FE2OG_OXY"/>
    <property type="match status" value="1"/>
</dbReference>
<dbReference type="FunFam" id="2.60.120.620:FF:000021">
    <property type="entry name" value="WGS project CABT00000000 data, contig 2.8"/>
    <property type="match status" value="1"/>
</dbReference>
<dbReference type="PANTHER" id="PTHR10869:SF236">
    <property type="entry name" value="PROLYL 4-HYDROXYLASE ALPHA SUBUNIT DOMAIN-CONTAINING PROTEIN"/>
    <property type="match status" value="1"/>
</dbReference>
<evidence type="ECO:0000259" key="7">
    <source>
        <dbReference type="PROSITE" id="PS51471"/>
    </source>
</evidence>
<evidence type="ECO:0000256" key="4">
    <source>
        <dbReference type="ARBA" id="ARBA00023002"/>
    </source>
</evidence>
<proteinExistence type="predicted"/>
<dbReference type="InterPro" id="IPR005123">
    <property type="entry name" value="Oxoglu/Fe-dep_dioxygenase_dom"/>
</dbReference>
<comment type="caution">
    <text evidence="8">The sequence shown here is derived from an EMBL/GenBank/DDBJ whole genome shotgun (WGS) entry which is preliminary data.</text>
</comment>
<gene>
    <name evidence="8" type="ORF">N7458_010960</name>
</gene>
<evidence type="ECO:0000313" key="9">
    <source>
        <dbReference type="Proteomes" id="UP001213681"/>
    </source>
</evidence>
<comment type="cofactor">
    <cofactor evidence="1">
        <name>L-ascorbate</name>
        <dbReference type="ChEBI" id="CHEBI:38290"/>
    </cofactor>
</comment>
<evidence type="ECO:0000256" key="1">
    <source>
        <dbReference type="ARBA" id="ARBA00001961"/>
    </source>
</evidence>
<dbReference type="GO" id="GO:0005506">
    <property type="term" value="F:iron ion binding"/>
    <property type="evidence" value="ECO:0007669"/>
    <property type="project" value="InterPro"/>
</dbReference>
<evidence type="ECO:0000313" key="8">
    <source>
        <dbReference type="EMBL" id="KAJ5439962.1"/>
    </source>
</evidence>
<keyword evidence="2" id="KW-0479">Metal-binding</keyword>
<evidence type="ECO:0000256" key="6">
    <source>
        <dbReference type="SAM" id="MobiDB-lite"/>
    </source>
</evidence>
<feature type="compositionally biased region" description="Pro residues" evidence="6">
    <location>
        <begin position="14"/>
        <end position="32"/>
    </location>
</feature>
<dbReference type="GO" id="GO:0004656">
    <property type="term" value="F:procollagen-proline 4-dioxygenase activity"/>
    <property type="evidence" value="ECO:0007669"/>
    <property type="project" value="TreeGrafter"/>
</dbReference>
<protein>
    <recommendedName>
        <fullName evidence="7">Fe2OG dioxygenase domain-containing protein</fullName>
    </recommendedName>
</protein>
<dbReference type="SMART" id="SM00702">
    <property type="entry name" value="P4Hc"/>
    <property type="match status" value="1"/>
</dbReference>
<feature type="domain" description="Fe2OG dioxygenase" evidence="7">
    <location>
        <begin position="162"/>
        <end position="277"/>
    </location>
</feature>